<name>E3LW50_CAERE</name>
<feature type="compositionally biased region" description="Basic and acidic residues" evidence="1">
    <location>
        <begin position="898"/>
        <end position="927"/>
    </location>
</feature>
<dbReference type="InterPro" id="IPR029021">
    <property type="entry name" value="Prot-tyrosine_phosphatase-like"/>
</dbReference>
<dbReference type="Pfam" id="PF02206">
    <property type="entry name" value="WSN"/>
    <property type="match status" value="1"/>
</dbReference>
<organism evidence="6">
    <name type="scientific">Caenorhabditis remanei</name>
    <name type="common">Caenorhabditis vulgaris</name>
    <dbReference type="NCBI Taxonomy" id="31234"/>
    <lineage>
        <taxon>Eukaryota</taxon>
        <taxon>Metazoa</taxon>
        <taxon>Ecdysozoa</taxon>
        <taxon>Nematoda</taxon>
        <taxon>Chromadorea</taxon>
        <taxon>Rhabditida</taxon>
        <taxon>Rhabditina</taxon>
        <taxon>Rhabditomorpha</taxon>
        <taxon>Rhabditoidea</taxon>
        <taxon>Rhabditidae</taxon>
        <taxon>Peloderinae</taxon>
        <taxon>Caenorhabditis</taxon>
    </lineage>
</organism>
<dbReference type="InterPro" id="IPR003125">
    <property type="entry name" value="WSN"/>
</dbReference>
<dbReference type="SMART" id="SM00453">
    <property type="entry name" value="WSN"/>
    <property type="match status" value="1"/>
</dbReference>
<feature type="region of interest" description="Disordered" evidence="1">
    <location>
        <begin position="774"/>
        <end position="820"/>
    </location>
</feature>
<dbReference type="OrthoDB" id="5842271at2759"/>
<keyword evidence="3" id="KW-0732">Signal</keyword>
<keyword evidence="2" id="KW-0812">Transmembrane</keyword>
<dbReference type="OMA" id="MIAHIAN"/>
<dbReference type="FunCoup" id="E3LW50">
    <property type="interactions" value="1182"/>
</dbReference>
<sequence length="1359" mass="152295">MNLIKLLILFILVGKSYGLVPVYGRPSVGNWSRFQRATYEEFSVSLKQMEMIAHIANGIHLQQGLMKGAIPPAELISEILNLGAIKPSDIHNIDTGKLKEVVNKVEGLLKSLDGSVGAIEDKLLKMRTVVERSNGVESLSQLGNEYLGEVVKMKNLKKSFNSYYITKLGDFLESSQALETQLEAGLVQNKLEVIKSSITVIKSKKFAEYVSLTGSKVMESSMKAFTSLVNFHRSVNTYLGDVQILQKNDSVDGKLKQMIANAQTIGTLIDTVKKSSLNFDHLRQVLVLRNQWSAQTLSAHTPGFPNGYSGIVSLADDLADDWTKTMVVGQAENLNKALESLKNIGRIAKEADNSFGQSYVGLADVSDTFLRLAQLSSANTTALASKLSQIHAAIQDKTVIPKNTENYGKLHTYIRLLFQQLNAIAEVAAVSVVLTSQENDKKLEKIMALADVVDGDEVLQKLSELKKNKDYQDICQVLRKISKSVELLSKGNVVVKPAENIAKSFGEMKTYVDDSAQFMNMLKTLRGIKEFEYIASFVDVRKSFGQIDTKKVKKFSSVSDNIENAKPKLTELEKAMNDMNGFTSFESDALTQSGDLKKDSDTLGSATRGILKIKRRFDEKVNMDDLESAEGMLPNAMASTKVKLTTEEENGVNKLKGLTRRLETSYTAIEDYITSFKSSKSDKLADYSDIFTKASSLPDISEDFQSMIFSTEKLASRAGPFYQAPMLATVKTLQKLDSLHLDFSKHRKDFSPAKESLNSLDLTFAKLPQLFTPTTTPATVTKTPSGSRSDPSKPGGQQSGAPGDPNVPGSQSGSEGETTTEATPTWKILLFILLTLFIIGVIVLIVIYFCCWGKVCCKKDIPPPPDDVIVDGKHSNSNENEQNKPEETTSQPVNKTNTEQEKNDGNSKDKVIPKEDDKSEKKAEKIEEQIPLPPPTILPEVGLKWMLWCQSQIDKRGYKPPAPLEIQFQHEFLEYDWAGMIPSYFNPKPYEIFDMMRMGLEKPIGHMQNTLSASDFDIGKDEKYTMANAIGPPWEGFWRSDGFFDCTIGTHFRMLQQKGIRRVVWTSDLYGGDWKSKNSFIPLLVGDVWEHNECKLKITCMNLNISDIDFQVRTLKIEFEDSPPFEIELVWNRTWKKYTPEDLNITLNVWRAIRGKGNVMLACDTDPNASYVFLELAYRELSTMKEVPQDADWAKNFSRSILQKIRNKIPFVFNLHDGHYPHVIMALLKLICDNYIANYKPPEDKSRIDTSEVDNYMLQIKERLESEEKKKKEETEGKKSKTSESTESTGLKMEDPKKKETGKSVSKGSSMKKKMNPSKGNQKKEVKKSQEKKTRTGESKVKKEGKKISADTKKTKAKK</sequence>
<feature type="compositionally biased region" description="Basic and acidic residues" evidence="1">
    <location>
        <begin position="1264"/>
        <end position="1284"/>
    </location>
</feature>
<evidence type="ECO:0000313" key="5">
    <source>
        <dbReference type="EMBL" id="EFO83671.1"/>
    </source>
</evidence>
<protein>
    <recommendedName>
        <fullName evidence="4">Domain of unknown function WSN domain-containing protein</fullName>
    </recommendedName>
</protein>
<evidence type="ECO:0000256" key="3">
    <source>
        <dbReference type="SAM" id="SignalP"/>
    </source>
</evidence>
<gene>
    <name evidence="5" type="ORF">CRE_02837</name>
</gene>
<dbReference type="SUPFAM" id="SSF52799">
    <property type="entry name" value="(Phosphotyrosine protein) phosphatases II"/>
    <property type="match status" value="1"/>
</dbReference>
<feature type="region of interest" description="Disordered" evidence="1">
    <location>
        <begin position="868"/>
        <end position="927"/>
    </location>
</feature>
<evidence type="ECO:0000259" key="4">
    <source>
        <dbReference type="SMART" id="SM00453"/>
    </source>
</evidence>
<feature type="transmembrane region" description="Helical" evidence="2">
    <location>
        <begin position="828"/>
        <end position="851"/>
    </location>
</feature>
<evidence type="ECO:0000256" key="2">
    <source>
        <dbReference type="SAM" id="Phobius"/>
    </source>
</evidence>
<dbReference type="eggNOG" id="ENOG502QQ2D">
    <property type="taxonomic scope" value="Eukaryota"/>
</dbReference>
<feature type="compositionally biased region" description="Basic and acidic residues" evidence="1">
    <location>
        <begin position="1292"/>
        <end position="1302"/>
    </location>
</feature>
<feature type="compositionally biased region" description="Low complexity" evidence="1">
    <location>
        <begin position="774"/>
        <end position="784"/>
    </location>
</feature>
<accession>E3LW50</accession>
<keyword evidence="6" id="KW-1185">Reference proteome</keyword>
<dbReference type="PANTHER" id="PTHR32525">
    <property type="entry name" value="PROTEIN-TYROSINE-PHOSPHATASE"/>
    <property type="match status" value="1"/>
</dbReference>
<feature type="domain" description="Domain of unknown function WSN" evidence="4">
    <location>
        <begin position="40"/>
        <end position="111"/>
    </location>
</feature>
<dbReference type="PANTHER" id="PTHR32525:SF0">
    <property type="entry name" value="DOMAIN OF UNKNOWN FUNCTION WSN DOMAIN-CONTAINING PROTEIN-RELATED"/>
    <property type="match status" value="1"/>
</dbReference>
<feature type="signal peptide" evidence="3">
    <location>
        <begin position="1"/>
        <end position="18"/>
    </location>
</feature>
<dbReference type="HOGENOM" id="CLU_253666_0_0_1"/>
<proteinExistence type="predicted"/>
<dbReference type="Proteomes" id="UP000008281">
    <property type="component" value="Unassembled WGS sequence"/>
</dbReference>
<dbReference type="InParanoid" id="E3LW50"/>
<feature type="region of interest" description="Disordered" evidence="1">
    <location>
        <begin position="1264"/>
        <end position="1359"/>
    </location>
</feature>
<keyword evidence="2" id="KW-1133">Transmembrane helix</keyword>
<evidence type="ECO:0000313" key="6">
    <source>
        <dbReference type="Proteomes" id="UP000008281"/>
    </source>
</evidence>
<keyword evidence="2" id="KW-0472">Membrane</keyword>
<evidence type="ECO:0000256" key="1">
    <source>
        <dbReference type="SAM" id="MobiDB-lite"/>
    </source>
</evidence>
<dbReference type="EMBL" id="DS268417">
    <property type="protein sequence ID" value="EFO83671.1"/>
    <property type="molecule type" value="Genomic_DNA"/>
</dbReference>
<feature type="chain" id="PRO_5003173641" description="Domain of unknown function WSN domain-containing protein" evidence="3">
    <location>
        <begin position="19"/>
        <end position="1359"/>
    </location>
</feature>
<feature type="compositionally biased region" description="Basic and acidic residues" evidence="1">
    <location>
        <begin position="870"/>
        <end position="887"/>
    </location>
</feature>
<reference evidence="5" key="1">
    <citation type="submission" date="2007-07" db="EMBL/GenBank/DDBJ databases">
        <title>PCAP assembly of the Caenorhabditis remanei genome.</title>
        <authorList>
            <consortium name="The Caenorhabditis remanei Sequencing Consortium"/>
            <person name="Wilson R.K."/>
        </authorList>
    </citation>
    <scope>NUCLEOTIDE SEQUENCE [LARGE SCALE GENOMIC DNA]</scope>
    <source>
        <strain evidence="5">PB4641</strain>
    </source>
</reference>
<feature type="compositionally biased region" description="Basic and acidic residues" evidence="1">
    <location>
        <begin position="1322"/>
        <end position="1359"/>
    </location>
</feature>
<feature type="compositionally biased region" description="Polar residues" evidence="1">
    <location>
        <begin position="785"/>
        <end position="800"/>
    </location>
</feature>
<feature type="compositionally biased region" description="Low complexity" evidence="1">
    <location>
        <begin position="809"/>
        <end position="820"/>
    </location>
</feature>
<feature type="compositionally biased region" description="Polar residues" evidence="1">
    <location>
        <begin position="888"/>
        <end position="897"/>
    </location>
</feature>